<dbReference type="RefSeq" id="WP_083394319.1">
    <property type="nucleotide sequence ID" value="NZ_FOAS01000011.1"/>
</dbReference>
<evidence type="ECO:0000259" key="2">
    <source>
        <dbReference type="Pfam" id="PF00497"/>
    </source>
</evidence>
<sequence>MFRWFKQSLIVALSMLALPLAAETLQVGFGPHRPPYVFENQAKGLEYELFVAAAHSAGFIVQGYFGPVARLKVMLEERKLDALSSMFFEHELVSHFSEPYVTYRDMAVALDKRGLQIRSIADLSKYSISTFKHASRILGPEFSAMAASNKAYREELRQVNRNKLLYSGRVDVVVADPMILQFFNTEVAHSVDIHQPLRWYDVFKPVHYQGAFARDVQRDRFNIGLAAIRADGTYARIEAKYRKTLPKQHVGR</sequence>
<keyword evidence="1" id="KW-0732">Signal</keyword>
<organism evidence="3 4">
    <name type="scientific">Atopomonas hussainii</name>
    <dbReference type="NCBI Taxonomy" id="1429083"/>
    <lineage>
        <taxon>Bacteria</taxon>
        <taxon>Pseudomonadati</taxon>
        <taxon>Pseudomonadota</taxon>
        <taxon>Gammaproteobacteria</taxon>
        <taxon>Pseudomonadales</taxon>
        <taxon>Pseudomonadaceae</taxon>
        <taxon>Atopomonas</taxon>
    </lineage>
</organism>
<dbReference type="Pfam" id="PF00497">
    <property type="entry name" value="SBP_bac_3"/>
    <property type="match status" value="1"/>
</dbReference>
<feature type="chain" id="PRO_5010343777" evidence="1">
    <location>
        <begin position="23"/>
        <end position="252"/>
    </location>
</feature>
<dbReference type="Proteomes" id="UP000185766">
    <property type="component" value="Unassembled WGS sequence"/>
</dbReference>
<evidence type="ECO:0000313" key="4">
    <source>
        <dbReference type="Proteomes" id="UP000185766"/>
    </source>
</evidence>
<dbReference type="InterPro" id="IPR001638">
    <property type="entry name" value="Solute-binding_3/MltF_N"/>
</dbReference>
<protein>
    <submittedName>
        <fullName evidence="3">Polar amino acid transport system substrate-binding protein</fullName>
    </submittedName>
</protein>
<feature type="domain" description="Solute-binding protein family 3/N-terminal" evidence="2">
    <location>
        <begin position="25"/>
        <end position="242"/>
    </location>
</feature>
<gene>
    <name evidence="3" type="ORF">SAMN05216214_11120</name>
</gene>
<evidence type="ECO:0000313" key="3">
    <source>
        <dbReference type="EMBL" id="SEL35131.1"/>
    </source>
</evidence>
<keyword evidence="4" id="KW-1185">Reference proteome</keyword>
<evidence type="ECO:0000256" key="1">
    <source>
        <dbReference type="SAM" id="SignalP"/>
    </source>
</evidence>
<dbReference type="Gene3D" id="3.40.190.10">
    <property type="entry name" value="Periplasmic binding protein-like II"/>
    <property type="match status" value="2"/>
</dbReference>
<name>A0A1H7PH69_9GAMM</name>
<reference evidence="3 4" key="1">
    <citation type="submission" date="2016-10" db="EMBL/GenBank/DDBJ databases">
        <authorList>
            <person name="de Groot N.N."/>
        </authorList>
    </citation>
    <scope>NUCLEOTIDE SEQUENCE [LARGE SCALE GENOMIC DNA]</scope>
    <source>
        <strain evidence="3 4">JCM 19513</strain>
    </source>
</reference>
<feature type="signal peptide" evidence="1">
    <location>
        <begin position="1"/>
        <end position="22"/>
    </location>
</feature>
<dbReference type="SUPFAM" id="SSF53850">
    <property type="entry name" value="Periplasmic binding protein-like II"/>
    <property type="match status" value="1"/>
</dbReference>
<dbReference type="AlphaFoldDB" id="A0A1H7PH69"/>
<proteinExistence type="predicted"/>
<dbReference type="EMBL" id="FOAS01000011">
    <property type="protein sequence ID" value="SEL35131.1"/>
    <property type="molecule type" value="Genomic_DNA"/>
</dbReference>
<accession>A0A1H7PH69</accession>